<reference evidence="1 2" key="1">
    <citation type="submission" date="2015-04" db="EMBL/GenBank/DDBJ databases">
        <authorList>
            <person name="Syromyatnikov M.Y."/>
            <person name="Popov V.N."/>
        </authorList>
    </citation>
    <scope>NUCLEOTIDE SEQUENCE [LARGE SCALE GENOMIC DNA]</scope>
</reference>
<evidence type="ECO:0000313" key="1">
    <source>
        <dbReference type="EMBL" id="CRK99817.1"/>
    </source>
</evidence>
<gene>
    <name evidence="1" type="ORF">CLUMA_CG013125</name>
</gene>
<proteinExistence type="predicted"/>
<dbReference type="EMBL" id="CVRI01000053">
    <property type="protein sequence ID" value="CRK99817.1"/>
    <property type="molecule type" value="Genomic_DNA"/>
</dbReference>
<evidence type="ECO:0000313" key="2">
    <source>
        <dbReference type="Proteomes" id="UP000183832"/>
    </source>
</evidence>
<organism evidence="1 2">
    <name type="scientific">Clunio marinus</name>
    <dbReference type="NCBI Taxonomy" id="568069"/>
    <lineage>
        <taxon>Eukaryota</taxon>
        <taxon>Metazoa</taxon>
        <taxon>Ecdysozoa</taxon>
        <taxon>Arthropoda</taxon>
        <taxon>Hexapoda</taxon>
        <taxon>Insecta</taxon>
        <taxon>Pterygota</taxon>
        <taxon>Neoptera</taxon>
        <taxon>Endopterygota</taxon>
        <taxon>Diptera</taxon>
        <taxon>Nematocera</taxon>
        <taxon>Chironomoidea</taxon>
        <taxon>Chironomidae</taxon>
        <taxon>Clunio</taxon>
    </lineage>
</organism>
<name>A0A1J1IMW6_9DIPT</name>
<sequence length="68" mass="7728">MFMTSKTFSISCDSGIFVGVDLNENKVFGQRNKTESFFVRYSNALEISHKTYARRGQVNIKSPSVTQE</sequence>
<accession>A0A1J1IMW6</accession>
<keyword evidence="2" id="KW-1185">Reference proteome</keyword>
<dbReference type="Proteomes" id="UP000183832">
    <property type="component" value="Unassembled WGS sequence"/>
</dbReference>
<protein>
    <submittedName>
        <fullName evidence="1">CLUMA_CG013125, isoform A</fullName>
    </submittedName>
</protein>
<dbReference type="AlphaFoldDB" id="A0A1J1IMW6"/>